<dbReference type="EMBL" id="CP003985">
    <property type="protein sequence ID" value="AGF79198.1"/>
    <property type="molecule type" value="Genomic_DNA"/>
</dbReference>
<dbReference type="Proteomes" id="UP000011721">
    <property type="component" value="Chromosome"/>
</dbReference>
<evidence type="ECO:0000313" key="1">
    <source>
        <dbReference type="EMBL" id="AGF79198.1"/>
    </source>
</evidence>
<proteinExistence type="predicted"/>
<accession>M1P6V5</accession>
<name>M1P6V5_DESSD</name>
<dbReference type="KEGG" id="dsf:UWK_02662"/>
<protein>
    <submittedName>
        <fullName evidence="1">Uncharacterized protein</fullName>
    </submittedName>
</protein>
<dbReference type="AlphaFoldDB" id="M1P6V5"/>
<keyword evidence="2" id="KW-1185">Reference proteome</keyword>
<gene>
    <name evidence="1" type="ordered locus">UWK_02662</name>
</gene>
<evidence type="ECO:0000313" key="2">
    <source>
        <dbReference type="Proteomes" id="UP000011721"/>
    </source>
</evidence>
<sequence length="73" mass="8168">MRLINKHYRTINLKKAFFGISRGEIRISLLTTIGTTGYTNLNNPNGLIVHIKFISTFRTEKGAITSSSGAWLL</sequence>
<dbReference type="HOGENOM" id="CLU_2698673_0_0_7"/>
<organism evidence="1 2">
    <name type="scientific">Desulfocapsa sulfexigens (strain DSM 10523 / SB164P1)</name>
    <dbReference type="NCBI Taxonomy" id="1167006"/>
    <lineage>
        <taxon>Bacteria</taxon>
        <taxon>Pseudomonadati</taxon>
        <taxon>Thermodesulfobacteriota</taxon>
        <taxon>Desulfobulbia</taxon>
        <taxon>Desulfobulbales</taxon>
        <taxon>Desulfocapsaceae</taxon>
        <taxon>Desulfocapsa</taxon>
    </lineage>
</organism>
<reference evidence="2" key="1">
    <citation type="journal article" date="2013" name="Stand. Genomic Sci.">
        <title>Complete genome sequence of Desulfocapsa sulfexigens, a marine deltaproteobacterium specialized in disproportionating inorganic sulfur compounds.</title>
        <authorList>
            <person name="Finster K.W."/>
            <person name="Kjeldsen K.U."/>
            <person name="Kube M."/>
            <person name="Reinhardt R."/>
            <person name="Mussmann M."/>
            <person name="Amann R."/>
            <person name="Schreiber L."/>
        </authorList>
    </citation>
    <scope>NUCLEOTIDE SEQUENCE [LARGE SCALE GENOMIC DNA]</scope>
    <source>
        <strain evidence="2">DSM 10523 / SB164P1</strain>
    </source>
</reference>